<evidence type="ECO:0000313" key="1">
    <source>
        <dbReference type="EMBL" id="MBB4480715.1"/>
    </source>
</evidence>
<name>A0A7W6Y876_RHIET</name>
<organism evidence="1 2">
    <name type="scientific">Rhizobium etli</name>
    <dbReference type="NCBI Taxonomy" id="29449"/>
    <lineage>
        <taxon>Bacteria</taxon>
        <taxon>Pseudomonadati</taxon>
        <taxon>Pseudomonadota</taxon>
        <taxon>Alphaproteobacteria</taxon>
        <taxon>Hyphomicrobiales</taxon>
        <taxon>Rhizobiaceae</taxon>
        <taxon>Rhizobium/Agrobacterium group</taxon>
        <taxon>Rhizobium</taxon>
    </lineage>
</organism>
<dbReference type="EMBL" id="JACIHU010000006">
    <property type="protein sequence ID" value="MBB4480715.1"/>
    <property type="molecule type" value="Genomic_DNA"/>
</dbReference>
<dbReference type="AlphaFoldDB" id="A0A7W6Y876"/>
<comment type="caution">
    <text evidence="1">The sequence shown here is derived from an EMBL/GenBank/DDBJ whole genome shotgun (WGS) entry which is preliminary data.</text>
</comment>
<reference evidence="1 2" key="1">
    <citation type="submission" date="2020-08" db="EMBL/GenBank/DDBJ databases">
        <title>Genomic Encyclopedia of Type Strains, Phase IV (KMG-V): Genome sequencing to study the core and pangenomes of soil and plant-associated prokaryotes.</title>
        <authorList>
            <person name="Whitman W."/>
        </authorList>
    </citation>
    <scope>NUCLEOTIDE SEQUENCE [LARGE SCALE GENOMIC DNA]</scope>
    <source>
        <strain evidence="1 2">SEMIA 471</strain>
    </source>
</reference>
<accession>A0A7W6Y876</accession>
<protein>
    <submittedName>
        <fullName evidence="1">Uncharacterized protein</fullName>
    </submittedName>
</protein>
<gene>
    <name evidence="1" type="ORF">GGE46_003303</name>
</gene>
<proteinExistence type="predicted"/>
<evidence type="ECO:0000313" key="2">
    <source>
        <dbReference type="Proteomes" id="UP000557344"/>
    </source>
</evidence>
<dbReference type="Proteomes" id="UP000557344">
    <property type="component" value="Unassembled WGS sequence"/>
</dbReference>
<sequence>MFANKRRTPTLYRSLLSRGGSTLFYQADIVRLMILR</sequence>